<protein>
    <submittedName>
        <fullName evidence="1">Uncharacterized protein</fullName>
    </submittedName>
</protein>
<accession>A0AAV7BTV2</accession>
<keyword evidence="2" id="KW-1185">Reference proteome</keyword>
<evidence type="ECO:0000313" key="1">
    <source>
        <dbReference type="EMBL" id="KAG8575732.1"/>
    </source>
</evidence>
<proteinExistence type="predicted"/>
<dbReference type="Proteomes" id="UP000824782">
    <property type="component" value="Unassembled WGS sequence"/>
</dbReference>
<dbReference type="AlphaFoldDB" id="A0AAV7BTV2"/>
<dbReference type="EMBL" id="WNYA01000004">
    <property type="protein sequence ID" value="KAG8575732.1"/>
    <property type="molecule type" value="Genomic_DNA"/>
</dbReference>
<organism evidence="1 2">
    <name type="scientific">Engystomops pustulosus</name>
    <name type="common">Tungara frog</name>
    <name type="synonym">Physalaemus pustulosus</name>
    <dbReference type="NCBI Taxonomy" id="76066"/>
    <lineage>
        <taxon>Eukaryota</taxon>
        <taxon>Metazoa</taxon>
        <taxon>Chordata</taxon>
        <taxon>Craniata</taxon>
        <taxon>Vertebrata</taxon>
        <taxon>Euteleostomi</taxon>
        <taxon>Amphibia</taxon>
        <taxon>Batrachia</taxon>
        <taxon>Anura</taxon>
        <taxon>Neobatrachia</taxon>
        <taxon>Hyloidea</taxon>
        <taxon>Leptodactylidae</taxon>
        <taxon>Leiuperinae</taxon>
        <taxon>Engystomops</taxon>
    </lineage>
</organism>
<gene>
    <name evidence="1" type="ORF">GDO81_009654</name>
</gene>
<name>A0AAV7BTV2_ENGPU</name>
<comment type="caution">
    <text evidence="1">The sequence shown here is derived from an EMBL/GenBank/DDBJ whole genome shotgun (WGS) entry which is preliminary data.</text>
</comment>
<reference evidence="1" key="1">
    <citation type="thesis" date="2020" institute="ProQuest LLC" country="789 East Eisenhower Parkway, Ann Arbor, MI, USA">
        <title>Comparative Genomics and Chromosome Evolution.</title>
        <authorList>
            <person name="Mudd A.B."/>
        </authorList>
    </citation>
    <scope>NUCLEOTIDE SEQUENCE</scope>
    <source>
        <strain evidence="1">237g6f4</strain>
        <tissue evidence="1">Blood</tissue>
    </source>
</reference>
<evidence type="ECO:0000313" key="2">
    <source>
        <dbReference type="Proteomes" id="UP000824782"/>
    </source>
</evidence>
<sequence>MGAFTPLDFQLQFLMSKLELEEQLFSMICSHLLLSNPDSERVIAPSLFVKGVLGVRVLSKITLYLRIEVESKHTWARHNLIP</sequence>